<reference evidence="12 13" key="1">
    <citation type="submission" date="2021-05" db="EMBL/GenBank/DDBJ databases">
        <title>Genome Assembly of Synthetic Allotetraploid Brassica napus Reveals Homoeologous Exchanges between Subgenomes.</title>
        <authorList>
            <person name="Davis J.T."/>
        </authorList>
    </citation>
    <scope>NUCLEOTIDE SEQUENCE [LARGE SCALE GENOMIC DNA]</scope>
    <source>
        <strain evidence="13">cv. Da-Ae</strain>
        <tissue evidence="12">Seedling</tissue>
    </source>
</reference>
<name>A0ABQ7XNF8_BRANA</name>
<dbReference type="Gene3D" id="3.80.10.10">
    <property type="entry name" value="Ribonuclease Inhibitor"/>
    <property type="match status" value="2"/>
</dbReference>
<keyword evidence="8 11" id="KW-0472">Membrane</keyword>
<dbReference type="InterPro" id="IPR001611">
    <property type="entry name" value="Leu-rich_rpt"/>
</dbReference>
<evidence type="ECO:0000313" key="12">
    <source>
        <dbReference type="EMBL" id="KAH0857421.1"/>
    </source>
</evidence>
<feature type="transmembrane region" description="Helical" evidence="11">
    <location>
        <begin position="135"/>
        <end position="155"/>
    </location>
</feature>
<keyword evidence="10" id="KW-0325">Glycoprotein</keyword>
<evidence type="ECO:0000256" key="3">
    <source>
        <dbReference type="ARBA" id="ARBA00022475"/>
    </source>
</evidence>
<evidence type="ECO:0000256" key="7">
    <source>
        <dbReference type="ARBA" id="ARBA00022989"/>
    </source>
</evidence>
<evidence type="ECO:0000256" key="6">
    <source>
        <dbReference type="ARBA" id="ARBA00022737"/>
    </source>
</evidence>
<keyword evidence="4" id="KW-0433">Leucine-rich repeat</keyword>
<feature type="transmembrane region" description="Helical" evidence="11">
    <location>
        <begin position="75"/>
        <end position="103"/>
    </location>
</feature>
<feature type="non-terminal residue" evidence="12">
    <location>
        <position position="1"/>
    </location>
</feature>
<evidence type="ECO:0000256" key="4">
    <source>
        <dbReference type="ARBA" id="ARBA00022614"/>
    </source>
</evidence>
<dbReference type="SUPFAM" id="SSF52058">
    <property type="entry name" value="L domain-like"/>
    <property type="match status" value="2"/>
</dbReference>
<keyword evidence="13" id="KW-1185">Reference proteome</keyword>
<evidence type="ECO:0000256" key="9">
    <source>
        <dbReference type="ARBA" id="ARBA00023170"/>
    </source>
</evidence>
<keyword evidence="5 11" id="KW-0812">Transmembrane</keyword>
<evidence type="ECO:0000256" key="10">
    <source>
        <dbReference type="ARBA" id="ARBA00023180"/>
    </source>
</evidence>
<comment type="subcellular location">
    <subcellularLocation>
        <location evidence="1">Cell membrane</location>
        <topology evidence="1">Single-pass type I membrane protein</topology>
    </subcellularLocation>
</comment>
<evidence type="ECO:0000313" key="13">
    <source>
        <dbReference type="Proteomes" id="UP000824890"/>
    </source>
</evidence>
<comment type="caution">
    <text evidence="12">The sequence shown here is derived from an EMBL/GenBank/DDBJ whole genome shotgun (WGS) entry which is preliminary data.</text>
</comment>
<dbReference type="PANTHER" id="PTHR27004:SF329">
    <property type="entry name" value="LEUCINE-RICH REPEAT-CONTAINING N-TERMINAL PLANT-TYPE DOMAIN-CONTAINING PROTEIN"/>
    <property type="match status" value="1"/>
</dbReference>
<keyword evidence="6" id="KW-0677">Repeat</keyword>
<protein>
    <submittedName>
        <fullName evidence="12">Uncharacterized protein</fullName>
    </submittedName>
</protein>
<sequence>KKKKKKNKPEERGGREEERKRGMGDVWTWIISFLILITLVGFIVYQLICLADLEFDYINPYDSASRINFVVLPEFFLQGFLCFFYLVTGHWFMALLGVPYLYYNFQLYSKRQHLVDVTEIFNLLDWEKKKRLFKLAYMILTLFLTIFCFFINNLVSLPFTRPGHIEILLAFKNKFPNFKCDFKKLPYSKQMTKSWTNKGAMSFDGVIPPPQVSRSSYNYFDSFSSLLELGKLTNLESLALSHMGLASEIPSSFSSLKRLNNFLSGRILEPLSKLTNLKYLDLSFQNTTYPSSFVSSGFKSLELLDLSGNAISRLNTGSPNLKLLALDNCSIDNFTGDIPLSLCNQTYQGVLDLSHNNFSGSFPRCLSNSVEYLNLRNNNLIGRLPDIFDKTGSLRALDVSHNQITGKLPRSLTNCTNLARRSTEFTSNCPKIKHVPCPMYTFDQYTSRGKRETLEKILVTYTSIDFSENKFGGQIPESIGLLKFLIVLNLSNNDFTGHIPSSWAKLTRLKSLGVSRNQLSGKIPQELATLSFLEDINMSHNKLSGMIPQCTQFGGQNKSSFGGNISLCGLTLQESIFRDKAQSNLQSKNKC</sequence>
<dbReference type="Pfam" id="PF00560">
    <property type="entry name" value="LRR_1"/>
    <property type="match status" value="5"/>
</dbReference>
<evidence type="ECO:0000256" key="1">
    <source>
        <dbReference type="ARBA" id="ARBA00004251"/>
    </source>
</evidence>
<accession>A0ABQ7XNF8</accession>
<evidence type="ECO:0000256" key="5">
    <source>
        <dbReference type="ARBA" id="ARBA00022692"/>
    </source>
</evidence>
<keyword evidence="7 11" id="KW-1133">Transmembrane helix</keyword>
<dbReference type="EMBL" id="JAGKQM010000019">
    <property type="protein sequence ID" value="KAH0857421.1"/>
    <property type="molecule type" value="Genomic_DNA"/>
</dbReference>
<dbReference type="Pfam" id="PF03311">
    <property type="entry name" value="Cornichon"/>
    <property type="match status" value="1"/>
</dbReference>
<comment type="similarity">
    <text evidence="2">Belongs to the RLP family.</text>
</comment>
<evidence type="ECO:0000256" key="2">
    <source>
        <dbReference type="ARBA" id="ARBA00009592"/>
    </source>
</evidence>
<keyword evidence="9" id="KW-0675">Receptor</keyword>
<evidence type="ECO:0000256" key="8">
    <source>
        <dbReference type="ARBA" id="ARBA00023136"/>
    </source>
</evidence>
<dbReference type="SMART" id="SM01398">
    <property type="entry name" value="Cornichon"/>
    <property type="match status" value="1"/>
</dbReference>
<dbReference type="PANTHER" id="PTHR27004">
    <property type="entry name" value="RECEPTOR-LIKE PROTEIN 12 ISOFORM X1"/>
    <property type="match status" value="1"/>
</dbReference>
<keyword evidence="3" id="KW-1003">Cell membrane</keyword>
<dbReference type="PROSITE" id="PS51450">
    <property type="entry name" value="LRR"/>
    <property type="match status" value="1"/>
</dbReference>
<proteinExistence type="inferred from homology"/>
<gene>
    <name evidence="12" type="ORF">HID58_085682</name>
</gene>
<dbReference type="InterPro" id="IPR032675">
    <property type="entry name" value="LRR_dom_sf"/>
</dbReference>
<feature type="transmembrane region" description="Helical" evidence="11">
    <location>
        <begin position="26"/>
        <end position="48"/>
    </location>
</feature>
<dbReference type="Proteomes" id="UP000824890">
    <property type="component" value="Unassembled WGS sequence"/>
</dbReference>
<evidence type="ECO:0000256" key="11">
    <source>
        <dbReference type="SAM" id="Phobius"/>
    </source>
</evidence>
<organism evidence="12 13">
    <name type="scientific">Brassica napus</name>
    <name type="common">Rape</name>
    <dbReference type="NCBI Taxonomy" id="3708"/>
    <lineage>
        <taxon>Eukaryota</taxon>
        <taxon>Viridiplantae</taxon>
        <taxon>Streptophyta</taxon>
        <taxon>Embryophyta</taxon>
        <taxon>Tracheophyta</taxon>
        <taxon>Spermatophyta</taxon>
        <taxon>Magnoliopsida</taxon>
        <taxon>eudicotyledons</taxon>
        <taxon>Gunneridae</taxon>
        <taxon>Pentapetalae</taxon>
        <taxon>rosids</taxon>
        <taxon>malvids</taxon>
        <taxon>Brassicales</taxon>
        <taxon>Brassicaceae</taxon>
        <taxon>Brassiceae</taxon>
        <taxon>Brassica</taxon>
    </lineage>
</organism>
<dbReference type="InterPro" id="IPR003377">
    <property type="entry name" value="Cornichon"/>
</dbReference>